<protein>
    <recommendedName>
        <fullName evidence="3">Peroxin 11c</fullName>
    </recommendedName>
</protein>
<sequence>MTDTKVQLAEISPTPTVDEINPSIPSIAGPDERPKDARIVVSELPKNDVNSHFSKLPSTVKKLDGFISHLNRLMHTRESHDAVILFLAYATHFIATALETSTSERIREWSARSSRLISKNMPKRLSTLIPFPKLASCVAMIHACRPFLAERTRAISNILDDWQIITRLWGLLATWTDAKEYLVGLARTKDVEKERDKNPRDYLLSKVIRATYVVGLLSYYSFENLAWLTRRGVFERSEKTESKLMIWSLKGWGVYVFAELAQLFHDRSLRSRGMKEEDQDSKLQWRRRLVQMLLYGPLTVHWIKDGGLFPEVVASFLAAYTEYITVQALWRDTA</sequence>
<dbReference type="STRING" id="694270.A0A395SWW8"/>
<evidence type="ECO:0008006" key="3">
    <source>
        <dbReference type="Google" id="ProtNLM"/>
    </source>
</evidence>
<keyword evidence="2" id="KW-1185">Reference proteome</keyword>
<name>A0A395SWW8_9HYPO</name>
<evidence type="ECO:0000313" key="2">
    <source>
        <dbReference type="Proteomes" id="UP000266234"/>
    </source>
</evidence>
<dbReference type="Proteomes" id="UP000266234">
    <property type="component" value="Unassembled WGS sequence"/>
</dbReference>
<evidence type="ECO:0000313" key="1">
    <source>
        <dbReference type="EMBL" id="RGP76717.1"/>
    </source>
</evidence>
<reference evidence="1 2" key="1">
    <citation type="journal article" date="2018" name="PLoS Pathog.">
        <title>Evolution of structural diversity of trichothecenes, a family of toxins produced by plant pathogenic and entomopathogenic fungi.</title>
        <authorList>
            <person name="Proctor R.H."/>
            <person name="McCormick S.P."/>
            <person name="Kim H.S."/>
            <person name="Cardoza R.E."/>
            <person name="Stanley A.M."/>
            <person name="Lindo L."/>
            <person name="Kelly A."/>
            <person name="Brown D.W."/>
            <person name="Lee T."/>
            <person name="Vaughan M.M."/>
            <person name="Alexander N.J."/>
            <person name="Busman M."/>
            <person name="Gutierrez S."/>
        </authorList>
    </citation>
    <scope>NUCLEOTIDE SEQUENCE [LARGE SCALE GENOMIC DNA]</scope>
    <source>
        <strain evidence="1 2">NRRL 20695</strain>
    </source>
</reference>
<dbReference type="AlphaFoldDB" id="A0A395SWW8"/>
<proteinExistence type="predicted"/>
<organism evidence="1 2">
    <name type="scientific">Fusarium longipes</name>
    <dbReference type="NCBI Taxonomy" id="694270"/>
    <lineage>
        <taxon>Eukaryota</taxon>
        <taxon>Fungi</taxon>
        <taxon>Dikarya</taxon>
        <taxon>Ascomycota</taxon>
        <taxon>Pezizomycotina</taxon>
        <taxon>Sordariomycetes</taxon>
        <taxon>Hypocreomycetidae</taxon>
        <taxon>Hypocreales</taxon>
        <taxon>Nectriaceae</taxon>
        <taxon>Fusarium</taxon>
    </lineage>
</organism>
<dbReference type="OrthoDB" id="10005898at2759"/>
<gene>
    <name evidence="1" type="ORF">FLONG3_5157</name>
</gene>
<dbReference type="EMBL" id="PXOG01000111">
    <property type="protein sequence ID" value="RGP76717.1"/>
    <property type="molecule type" value="Genomic_DNA"/>
</dbReference>
<comment type="caution">
    <text evidence="1">The sequence shown here is derived from an EMBL/GenBank/DDBJ whole genome shotgun (WGS) entry which is preliminary data.</text>
</comment>
<accession>A0A395SWW8</accession>